<evidence type="ECO:0000313" key="1">
    <source>
        <dbReference type="EMBL" id="KAK7314355.1"/>
    </source>
</evidence>
<organism evidence="1 2">
    <name type="scientific">Canavalia gladiata</name>
    <name type="common">Sword bean</name>
    <name type="synonym">Dolichos gladiatus</name>
    <dbReference type="NCBI Taxonomy" id="3824"/>
    <lineage>
        <taxon>Eukaryota</taxon>
        <taxon>Viridiplantae</taxon>
        <taxon>Streptophyta</taxon>
        <taxon>Embryophyta</taxon>
        <taxon>Tracheophyta</taxon>
        <taxon>Spermatophyta</taxon>
        <taxon>Magnoliopsida</taxon>
        <taxon>eudicotyledons</taxon>
        <taxon>Gunneridae</taxon>
        <taxon>Pentapetalae</taxon>
        <taxon>rosids</taxon>
        <taxon>fabids</taxon>
        <taxon>Fabales</taxon>
        <taxon>Fabaceae</taxon>
        <taxon>Papilionoideae</taxon>
        <taxon>50 kb inversion clade</taxon>
        <taxon>NPAAA clade</taxon>
        <taxon>indigoferoid/millettioid clade</taxon>
        <taxon>Phaseoleae</taxon>
        <taxon>Canavalia</taxon>
    </lineage>
</organism>
<accession>A0AAN9KBB0</accession>
<protein>
    <submittedName>
        <fullName evidence="1">Uncharacterized protein</fullName>
    </submittedName>
</protein>
<name>A0AAN9KBB0_CANGL</name>
<evidence type="ECO:0000313" key="2">
    <source>
        <dbReference type="Proteomes" id="UP001367508"/>
    </source>
</evidence>
<dbReference type="EMBL" id="JAYMYQ010000008">
    <property type="protein sequence ID" value="KAK7314355.1"/>
    <property type="molecule type" value="Genomic_DNA"/>
</dbReference>
<dbReference type="AlphaFoldDB" id="A0AAN9KBB0"/>
<dbReference type="Proteomes" id="UP001367508">
    <property type="component" value="Unassembled WGS sequence"/>
</dbReference>
<comment type="caution">
    <text evidence="1">The sequence shown here is derived from an EMBL/GenBank/DDBJ whole genome shotgun (WGS) entry which is preliminary data.</text>
</comment>
<reference evidence="1 2" key="1">
    <citation type="submission" date="2024-01" db="EMBL/GenBank/DDBJ databases">
        <title>The genomes of 5 underutilized Papilionoideae crops provide insights into root nodulation and disease resistanc.</title>
        <authorList>
            <person name="Jiang F."/>
        </authorList>
    </citation>
    <scope>NUCLEOTIDE SEQUENCE [LARGE SCALE GENOMIC DNA]</scope>
    <source>
        <strain evidence="1">LVBAO_FW01</strain>
        <tissue evidence="1">Leaves</tissue>
    </source>
</reference>
<proteinExistence type="predicted"/>
<gene>
    <name evidence="1" type="ORF">VNO77_32875</name>
</gene>
<sequence>MFTLPFSVDRGFFSLLKFMNDFSTSFGNLLSAISELHVSILHCCSGIKITSGRCNFHSVLLFGNDQVAVLVAVNRTLAV</sequence>
<keyword evidence="2" id="KW-1185">Reference proteome</keyword>